<gene>
    <name evidence="1" type="ORF">BCV70DRAFT_200819</name>
</gene>
<evidence type="ECO:0000313" key="2">
    <source>
        <dbReference type="Proteomes" id="UP000246740"/>
    </source>
</evidence>
<protein>
    <submittedName>
        <fullName evidence="1">Uncharacterized protein</fullName>
    </submittedName>
</protein>
<dbReference type="EMBL" id="KZ819194">
    <property type="protein sequence ID" value="PWY99906.1"/>
    <property type="molecule type" value="Genomic_DNA"/>
</dbReference>
<evidence type="ECO:0000313" key="1">
    <source>
        <dbReference type="EMBL" id="PWY99906.1"/>
    </source>
</evidence>
<accession>A0A317XNQ0</accession>
<dbReference type="InParanoid" id="A0A317XNQ0"/>
<proteinExistence type="predicted"/>
<organism evidence="1 2">
    <name type="scientific">Testicularia cyperi</name>
    <dbReference type="NCBI Taxonomy" id="1882483"/>
    <lineage>
        <taxon>Eukaryota</taxon>
        <taxon>Fungi</taxon>
        <taxon>Dikarya</taxon>
        <taxon>Basidiomycota</taxon>
        <taxon>Ustilaginomycotina</taxon>
        <taxon>Ustilaginomycetes</taxon>
        <taxon>Ustilaginales</taxon>
        <taxon>Anthracoideaceae</taxon>
        <taxon>Testicularia</taxon>
    </lineage>
</organism>
<name>A0A317XNQ0_9BASI</name>
<dbReference type="AlphaFoldDB" id="A0A317XNQ0"/>
<sequence length="56" mass="6109">MISAWACGSQSSSNCEGWLELAAERRVSGCRRESWSYCSQSVKSGYSNNSAERAPS</sequence>
<keyword evidence="2" id="KW-1185">Reference proteome</keyword>
<reference evidence="1 2" key="1">
    <citation type="journal article" date="2018" name="Mol. Biol. Evol.">
        <title>Broad Genomic Sampling Reveals a Smut Pathogenic Ancestry of the Fungal Clade Ustilaginomycotina.</title>
        <authorList>
            <person name="Kijpornyongpan T."/>
            <person name="Mondo S.J."/>
            <person name="Barry K."/>
            <person name="Sandor L."/>
            <person name="Lee J."/>
            <person name="Lipzen A."/>
            <person name="Pangilinan J."/>
            <person name="LaButti K."/>
            <person name="Hainaut M."/>
            <person name="Henrissat B."/>
            <person name="Grigoriev I.V."/>
            <person name="Spatafora J.W."/>
            <person name="Aime M.C."/>
        </authorList>
    </citation>
    <scope>NUCLEOTIDE SEQUENCE [LARGE SCALE GENOMIC DNA]</scope>
    <source>
        <strain evidence="1 2">MCA 3645</strain>
    </source>
</reference>
<dbReference type="Proteomes" id="UP000246740">
    <property type="component" value="Unassembled WGS sequence"/>
</dbReference>